<evidence type="ECO:0000313" key="1">
    <source>
        <dbReference type="EMBL" id="MDV7266250.1"/>
    </source>
</evidence>
<accession>A0AAE4V014</accession>
<gene>
    <name evidence="1" type="ORF">R4315_17115</name>
</gene>
<name>A0AAE4V014_9NOCA</name>
<dbReference type="Gene3D" id="3.10.450.50">
    <property type="match status" value="1"/>
</dbReference>
<dbReference type="AlphaFoldDB" id="A0AAE4V014"/>
<comment type="caution">
    <text evidence="1">The sequence shown here is derived from an EMBL/GenBank/DDBJ whole genome shotgun (WGS) entry which is preliminary data.</text>
</comment>
<reference evidence="1" key="1">
    <citation type="submission" date="2023-10" db="EMBL/GenBank/DDBJ databases">
        <title>Development of a sustainable strategy for remediation of hydrocarbon-contaminated territories based on the waste exchange concept.</title>
        <authorList>
            <person name="Krivoruchko A."/>
        </authorList>
    </citation>
    <scope>NUCLEOTIDE SEQUENCE</scope>
    <source>
        <strain evidence="1">IEGM 68</strain>
    </source>
</reference>
<dbReference type="SUPFAM" id="SSF54427">
    <property type="entry name" value="NTF2-like"/>
    <property type="match status" value="1"/>
</dbReference>
<dbReference type="InterPro" id="IPR032710">
    <property type="entry name" value="NTF2-like_dom_sf"/>
</dbReference>
<dbReference type="Proteomes" id="UP001185863">
    <property type="component" value="Unassembled WGS sequence"/>
</dbReference>
<evidence type="ECO:0000313" key="2">
    <source>
        <dbReference type="Proteomes" id="UP001185863"/>
    </source>
</evidence>
<protein>
    <submittedName>
        <fullName evidence="1">Nuclear transport factor 2 family protein</fullName>
    </submittedName>
</protein>
<dbReference type="EMBL" id="JAWLUP010000043">
    <property type="protein sequence ID" value="MDV7266250.1"/>
    <property type="molecule type" value="Genomic_DNA"/>
</dbReference>
<organism evidence="1 2">
    <name type="scientific">Rhodococcus oxybenzonivorans</name>
    <dbReference type="NCBI Taxonomy" id="1990687"/>
    <lineage>
        <taxon>Bacteria</taxon>
        <taxon>Bacillati</taxon>
        <taxon>Actinomycetota</taxon>
        <taxon>Actinomycetes</taxon>
        <taxon>Mycobacteriales</taxon>
        <taxon>Nocardiaceae</taxon>
        <taxon>Rhodococcus</taxon>
    </lineage>
</organism>
<sequence>MSQFDRRIDPAVQSDRGIGPAVQFDRAELDEMVQRWIDENKRCESLGDWKPLAEMYTEDATYGWNYGPKDDFMAVGRDEIRDLALGQEMEGLEGWEYPYQKVVIDDRSGDVIGFWKQVSDRTREDGSHYQVYGIGGSWFRYGGNFQWSWQRDFFDFGNVSALFLEMITNNAMSDGMNARIARSTSGRLPGWYPVGQAPVPLW</sequence>
<proteinExistence type="predicted"/>